<feature type="compositionally biased region" description="Basic and acidic residues" evidence="1">
    <location>
        <begin position="173"/>
        <end position="191"/>
    </location>
</feature>
<dbReference type="AlphaFoldDB" id="A0A5B8FQX6"/>
<evidence type="ECO:0000256" key="1">
    <source>
        <dbReference type="SAM" id="MobiDB-lite"/>
    </source>
</evidence>
<reference evidence="2 3" key="1">
    <citation type="submission" date="2019-06" db="EMBL/GenBank/DDBJ databases">
        <title>Genome sequence of Rhodobacteraceae bacterium D4M1.</title>
        <authorList>
            <person name="Cao J."/>
        </authorList>
    </citation>
    <scope>NUCLEOTIDE SEQUENCE [LARGE SCALE GENOMIC DNA]</scope>
    <source>
        <strain evidence="2 3">D4M1</strain>
    </source>
</reference>
<dbReference type="CDD" id="cd06558">
    <property type="entry name" value="crotonase-like"/>
    <property type="match status" value="1"/>
</dbReference>
<accession>A0A5B8FQX6</accession>
<dbReference type="KEGG" id="ppru:FDP22_04425"/>
<name>A0A5B8FQX6_9RHOB</name>
<dbReference type="InterPro" id="IPR029045">
    <property type="entry name" value="ClpP/crotonase-like_dom_sf"/>
</dbReference>
<protein>
    <submittedName>
        <fullName evidence="2">Enoyl-CoA hydratase/isomerase family protein</fullName>
    </submittedName>
</protein>
<dbReference type="PANTHER" id="PTHR43459:SF1">
    <property type="entry name" value="EG:BACN32G11.4 PROTEIN"/>
    <property type="match status" value="1"/>
</dbReference>
<dbReference type="EMBL" id="CP040818">
    <property type="protein sequence ID" value="QDL91096.1"/>
    <property type="molecule type" value="Genomic_DNA"/>
</dbReference>
<feature type="region of interest" description="Disordered" evidence="1">
    <location>
        <begin position="165"/>
        <end position="191"/>
    </location>
</feature>
<evidence type="ECO:0000313" key="2">
    <source>
        <dbReference type="EMBL" id="QDL91096.1"/>
    </source>
</evidence>
<organism evidence="2 3">
    <name type="scientific">Paroceanicella profunda</name>
    <dbReference type="NCBI Taxonomy" id="2579971"/>
    <lineage>
        <taxon>Bacteria</taxon>
        <taxon>Pseudomonadati</taxon>
        <taxon>Pseudomonadota</taxon>
        <taxon>Alphaproteobacteria</taxon>
        <taxon>Rhodobacterales</taxon>
        <taxon>Paracoccaceae</taxon>
        <taxon>Paroceanicella</taxon>
    </lineage>
</organism>
<keyword evidence="3" id="KW-1185">Reference proteome</keyword>
<dbReference type="SUPFAM" id="SSF52096">
    <property type="entry name" value="ClpP/crotonase"/>
    <property type="match status" value="1"/>
</dbReference>
<dbReference type="RefSeq" id="WP_138579354.1">
    <property type="nucleotide sequence ID" value="NZ_CP040818.1"/>
</dbReference>
<dbReference type="Gene3D" id="3.90.226.10">
    <property type="entry name" value="2-enoyl-CoA Hydratase, Chain A, domain 1"/>
    <property type="match status" value="1"/>
</dbReference>
<dbReference type="InterPro" id="IPR001753">
    <property type="entry name" value="Enoyl-CoA_hydra/iso"/>
</dbReference>
<dbReference type="Proteomes" id="UP000305888">
    <property type="component" value="Chromosome"/>
</dbReference>
<keyword evidence="2" id="KW-0413">Isomerase</keyword>
<dbReference type="OrthoDB" id="9775794at2"/>
<sequence>MTASAMRLIVTEARPACWRAAISTPPIPLHDPEMLAELRLPADGIDSDPKLKVVVFDSSDPAFPGAHHDVARGREMPDGPDAAPFPEWPNIGTGLARSRVVAVAEAGARGHGRACALVCDIRCANRERAVFGQFEGAPGVVPGSGATDWLSRSARGSRAIDIQAGADDFDADTTERYGRVKRASPDSERNLPECRTLL</sequence>
<dbReference type="GO" id="GO:0016853">
    <property type="term" value="F:isomerase activity"/>
    <property type="evidence" value="ECO:0007669"/>
    <property type="project" value="UniProtKB-KW"/>
</dbReference>
<dbReference type="Pfam" id="PF00378">
    <property type="entry name" value="ECH_1"/>
    <property type="match status" value="1"/>
</dbReference>
<gene>
    <name evidence="2" type="ORF">FDP22_04425</name>
</gene>
<proteinExistence type="predicted"/>
<dbReference type="PANTHER" id="PTHR43459">
    <property type="entry name" value="ENOYL-COA HYDRATASE"/>
    <property type="match status" value="1"/>
</dbReference>
<evidence type="ECO:0000313" key="3">
    <source>
        <dbReference type="Proteomes" id="UP000305888"/>
    </source>
</evidence>